<dbReference type="Proteomes" id="UP000718281">
    <property type="component" value="Unassembled WGS sequence"/>
</dbReference>
<dbReference type="PANTHER" id="PTHR30349:SF41">
    <property type="entry name" value="INTEGRASE_RECOMBINASE PROTEIN MJ0367-RELATED"/>
    <property type="match status" value="1"/>
</dbReference>
<evidence type="ECO:0000313" key="5">
    <source>
        <dbReference type="EMBL" id="MBK6301652.1"/>
    </source>
</evidence>
<dbReference type="PANTHER" id="PTHR30349">
    <property type="entry name" value="PHAGE INTEGRASE-RELATED"/>
    <property type="match status" value="1"/>
</dbReference>
<keyword evidence="2" id="KW-0238">DNA-binding</keyword>
<dbReference type="GO" id="GO:0015074">
    <property type="term" value="P:DNA integration"/>
    <property type="evidence" value="ECO:0007669"/>
    <property type="project" value="InterPro"/>
</dbReference>
<comment type="similarity">
    <text evidence="1">Belongs to the 'phage' integrase family.</text>
</comment>
<evidence type="ECO:0000313" key="6">
    <source>
        <dbReference type="Proteomes" id="UP000718281"/>
    </source>
</evidence>
<dbReference type="PROSITE" id="PS51898">
    <property type="entry name" value="TYR_RECOMBINASE"/>
    <property type="match status" value="1"/>
</dbReference>
<dbReference type="InterPro" id="IPR050090">
    <property type="entry name" value="Tyrosine_recombinase_XerCD"/>
</dbReference>
<dbReference type="Pfam" id="PF00589">
    <property type="entry name" value="Phage_integrase"/>
    <property type="match status" value="1"/>
</dbReference>
<comment type="caution">
    <text evidence="5">The sequence shown here is derived from an EMBL/GenBank/DDBJ whole genome shotgun (WGS) entry which is preliminary data.</text>
</comment>
<dbReference type="GO" id="GO:0003677">
    <property type="term" value="F:DNA binding"/>
    <property type="evidence" value="ECO:0007669"/>
    <property type="project" value="UniProtKB-KW"/>
</dbReference>
<evidence type="ECO:0000256" key="2">
    <source>
        <dbReference type="ARBA" id="ARBA00023125"/>
    </source>
</evidence>
<name>A0A935CEC9_9MICO</name>
<dbReference type="AlphaFoldDB" id="A0A935CEC9"/>
<evidence type="ECO:0000259" key="4">
    <source>
        <dbReference type="PROSITE" id="PS51898"/>
    </source>
</evidence>
<dbReference type="InterPro" id="IPR011010">
    <property type="entry name" value="DNA_brk_join_enz"/>
</dbReference>
<dbReference type="SUPFAM" id="SSF56349">
    <property type="entry name" value="DNA breaking-rejoining enzymes"/>
    <property type="match status" value="1"/>
</dbReference>
<keyword evidence="3" id="KW-0233">DNA recombination</keyword>
<gene>
    <name evidence="5" type="ORF">IPF40_11620</name>
</gene>
<proteinExistence type="inferred from homology"/>
<dbReference type="EMBL" id="JADIXZ010000005">
    <property type="protein sequence ID" value="MBK6301652.1"/>
    <property type="molecule type" value="Genomic_DNA"/>
</dbReference>
<feature type="domain" description="Tyr recombinase" evidence="4">
    <location>
        <begin position="162"/>
        <end position="373"/>
    </location>
</feature>
<protein>
    <submittedName>
        <fullName evidence="5">Site-specific integrase</fullName>
    </submittedName>
</protein>
<organism evidence="5 6">
    <name type="scientific">Candidatus Phosphoribacter hodrii</name>
    <dbReference type="NCBI Taxonomy" id="2953743"/>
    <lineage>
        <taxon>Bacteria</taxon>
        <taxon>Bacillati</taxon>
        <taxon>Actinomycetota</taxon>
        <taxon>Actinomycetes</taxon>
        <taxon>Micrococcales</taxon>
        <taxon>Dermatophilaceae</taxon>
        <taxon>Candidatus Phosphoribacter</taxon>
    </lineage>
</organism>
<dbReference type="Gene3D" id="1.10.443.10">
    <property type="entry name" value="Intergrase catalytic core"/>
    <property type="match status" value="1"/>
</dbReference>
<accession>A0A935CEC9</accession>
<dbReference type="CDD" id="cd00397">
    <property type="entry name" value="DNA_BRE_C"/>
    <property type="match status" value="1"/>
</dbReference>
<sequence length="387" mass="43967">MRYCRDRCERWKGCSVGQRVASAGSARLVLVDGVALLHPEPQVFEAMVTGWRNQMLARNLTGSTITGRERQVRAFHAHSNEFPWSWSSCLADEWFADLRSVRHCTRSTVRGYQVSLRGFCDYLTDPAYGWASVCEERFGTHPIQVINEVNSAAHVADSESEPSKRAYTRDELQALFDHADDQVARRRALGRKGWLAAFRDATLMKVAYSYGTRRQETQMLDAADFGRNPDGAEFGDYGVLYVRHGKAQRGSPPKRRSVLTVWPWTTDVLEQWFTEVRPLFGVESPAAWPSERGTRIGLEVLDHRLAGYRDAIGLAPGLDFHSLRRSYVTHLIEDGWDPRFVQEQVGHDHASTTSIYTCVSSDFRTRTLRRALDRTIADALTPQEGRR</sequence>
<evidence type="ECO:0000256" key="3">
    <source>
        <dbReference type="ARBA" id="ARBA00023172"/>
    </source>
</evidence>
<reference evidence="5 6" key="1">
    <citation type="submission" date="2020-10" db="EMBL/GenBank/DDBJ databases">
        <title>Connecting structure to function with the recovery of over 1000 high-quality activated sludge metagenome-assembled genomes encoding full-length rRNA genes using long-read sequencing.</title>
        <authorList>
            <person name="Singleton C.M."/>
            <person name="Petriglieri F."/>
            <person name="Kristensen J.M."/>
            <person name="Kirkegaard R.H."/>
            <person name="Michaelsen T.Y."/>
            <person name="Andersen M.H."/>
            <person name="Karst S.M."/>
            <person name="Dueholm M.S."/>
            <person name="Nielsen P.H."/>
            <person name="Albertsen M."/>
        </authorList>
    </citation>
    <scope>NUCLEOTIDE SEQUENCE [LARGE SCALE GENOMIC DNA]</scope>
    <source>
        <strain evidence="5">AalE_18-Q3-R2-46_BAT3C.188</strain>
    </source>
</reference>
<dbReference type="InterPro" id="IPR002104">
    <property type="entry name" value="Integrase_catalytic"/>
</dbReference>
<evidence type="ECO:0000256" key="1">
    <source>
        <dbReference type="ARBA" id="ARBA00008857"/>
    </source>
</evidence>
<dbReference type="GO" id="GO:0006310">
    <property type="term" value="P:DNA recombination"/>
    <property type="evidence" value="ECO:0007669"/>
    <property type="project" value="UniProtKB-KW"/>
</dbReference>
<dbReference type="InterPro" id="IPR013762">
    <property type="entry name" value="Integrase-like_cat_sf"/>
</dbReference>